<sequence length="179" mass="20080">MAVADRGSDKWGNTVWWSLRTSSFARSQSVEDRHHPLYTSNILQWSLHAGSGAEILADGIITALQYFYLRRFRSGMTFKTILCLITYAAFPDMFIYWPFYFVLGKLYINALLANLNAHGILQNALVWNVHGTGKPATTFDNISTLEIAAVTGKLTSDANHDHTVQLGVRMMYTAEVDNA</sequence>
<keyword evidence="1" id="KW-1133">Transmembrane helix</keyword>
<feature type="domain" description="DUF6534" evidence="2">
    <location>
        <begin position="55"/>
        <end position="117"/>
    </location>
</feature>
<protein>
    <recommendedName>
        <fullName evidence="2">DUF6534 domain-containing protein</fullName>
    </recommendedName>
</protein>
<dbReference type="InterPro" id="IPR045339">
    <property type="entry name" value="DUF6534"/>
</dbReference>
<dbReference type="Pfam" id="PF20152">
    <property type="entry name" value="DUF6534"/>
    <property type="match status" value="1"/>
</dbReference>
<evidence type="ECO:0000313" key="4">
    <source>
        <dbReference type="Proteomes" id="UP000016930"/>
    </source>
</evidence>
<proteinExistence type="predicted"/>
<keyword evidence="4" id="KW-1185">Reference proteome</keyword>
<accession>M2Q3N2</accession>
<dbReference type="Proteomes" id="UP000016930">
    <property type="component" value="Unassembled WGS sequence"/>
</dbReference>
<feature type="transmembrane region" description="Helical" evidence="1">
    <location>
        <begin position="81"/>
        <end position="103"/>
    </location>
</feature>
<evidence type="ECO:0000259" key="2">
    <source>
        <dbReference type="Pfam" id="PF20152"/>
    </source>
</evidence>
<dbReference type="HOGENOM" id="CLU_1503269_0_0_1"/>
<dbReference type="AlphaFoldDB" id="M2Q3N2"/>
<gene>
    <name evidence="3" type="ORF">CERSUDRAFT_78183</name>
</gene>
<dbReference type="EMBL" id="KB445819">
    <property type="protein sequence ID" value="EMD31398.1"/>
    <property type="molecule type" value="Genomic_DNA"/>
</dbReference>
<reference evidence="3 4" key="1">
    <citation type="journal article" date="2012" name="Proc. Natl. Acad. Sci. U.S.A.">
        <title>Comparative genomics of Ceriporiopsis subvermispora and Phanerochaete chrysosporium provide insight into selective ligninolysis.</title>
        <authorList>
            <person name="Fernandez-Fueyo E."/>
            <person name="Ruiz-Duenas F.J."/>
            <person name="Ferreira P."/>
            <person name="Floudas D."/>
            <person name="Hibbett D.S."/>
            <person name="Canessa P."/>
            <person name="Larrondo L.F."/>
            <person name="James T.Y."/>
            <person name="Seelenfreund D."/>
            <person name="Lobos S."/>
            <person name="Polanco R."/>
            <person name="Tello M."/>
            <person name="Honda Y."/>
            <person name="Watanabe T."/>
            <person name="Watanabe T."/>
            <person name="Ryu J.S."/>
            <person name="Kubicek C.P."/>
            <person name="Schmoll M."/>
            <person name="Gaskell J."/>
            <person name="Hammel K.E."/>
            <person name="St John F.J."/>
            <person name="Vanden Wymelenberg A."/>
            <person name="Sabat G."/>
            <person name="Splinter BonDurant S."/>
            <person name="Syed K."/>
            <person name="Yadav J.S."/>
            <person name="Doddapaneni H."/>
            <person name="Subramanian V."/>
            <person name="Lavin J.L."/>
            <person name="Oguiza J.A."/>
            <person name="Perez G."/>
            <person name="Pisabarro A.G."/>
            <person name="Ramirez L."/>
            <person name="Santoyo F."/>
            <person name="Master E."/>
            <person name="Coutinho P.M."/>
            <person name="Henrissat B."/>
            <person name="Lombard V."/>
            <person name="Magnuson J.K."/>
            <person name="Kuees U."/>
            <person name="Hori C."/>
            <person name="Igarashi K."/>
            <person name="Samejima M."/>
            <person name="Held B.W."/>
            <person name="Barry K.W."/>
            <person name="LaButti K.M."/>
            <person name="Lapidus A."/>
            <person name="Lindquist E.A."/>
            <person name="Lucas S.M."/>
            <person name="Riley R."/>
            <person name="Salamov A.A."/>
            <person name="Hoffmeister D."/>
            <person name="Schwenk D."/>
            <person name="Hadar Y."/>
            <person name="Yarden O."/>
            <person name="de Vries R.P."/>
            <person name="Wiebenga A."/>
            <person name="Stenlid J."/>
            <person name="Eastwood D."/>
            <person name="Grigoriev I.V."/>
            <person name="Berka R.M."/>
            <person name="Blanchette R.A."/>
            <person name="Kersten P."/>
            <person name="Martinez A.T."/>
            <person name="Vicuna R."/>
            <person name="Cullen D."/>
        </authorList>
    </citation>
    <scope>NUCLEOTIDE SEQUENCE [LARGE SCALE GENOMIC DNA]</scope>
    <source>
        <strain evidence="3 4">B</strain>
    </source>
</reference>
<name>M2Q3N2_CERS8</name>
<keyword evidence="1" id="KW-0812">Transmembrane</keyword>
<evidence type="ECO:0000313" key="3">
    <source>
        <dbReference type="EMBL" id="EMD31398.1"/>
    </source>
</evidence>
<evidence type="ECO:0000256" key="1">
    <source>
        <dbReference type="SAM" id="Phobius"/>
    </source>
</evidence>
<keyword evidence="1" id="KW-0472">Membrane</keyword>
<organism evidence="3 4">
    <name type="scientific">Ceriporiopsis subvermispora (strain B)</name>
    <name type="common">White-rot fungus</name>
    <name type="synonym">Gelatoporia subvermispora</name>
    <dbReference type="NCBI Taxonomy" id="914234"/>
    <lineage>
        <taxon>Eukaryota</taxon>
        <taxon>Fungi</taxon>
        <taxon>Dikarya</taxon>
        <taxon>Basidiomycota</taxon>
        <taxon>Agaricomycotina</taxon>
        <taxon>Agaricomycetes</taxon>
        <taxon>Polyporales</taxon>
        <taxon>Gelatoporiaceae</taxon>
        <taxon>Gelatoporia</taxon>
    </lineage>
</organism>